<dbReference type="AlphaFoldDB" id="A0A6G7ENX1"/>
<protein>
    <submittedName>
        <fullName evidence="1">Uncharacterized protein</fullName>
    </submittedName>
</protein>
<organism evidence="1">
    <name type="scientific">Macrococcoides canis</name>
    <dbReference type="NCBI Taxonomy" id="1855823"/>
    <lineage>
        <taxon>Bacteria</taxon>
        <taxon>Bacillati</taxon>
        <taxon>Bacillota</taxon>
        <taxon>Bacilli</taxon>
        <taxon>Bacillales</taxon>
        <taxon>Staphylococcaceae</taxon>
        <taxon>Macrococcoides</taxon>
    </lineage>
</organism>
<reference evidence="1" key="1">
    <citation type="journal article" date="2020" name="Antimicrob. Agents Chemother.">
        <title>The novel macrolide resistance genes mef(D), msr(F) and msr(H) are present on resistance islands in Macrococcus canis, Macrococcus caseolyticus and Staphylococcus aureus.</title>
        <authorList>
            <person name="Schwendener S."/>
            <person name="Dona V."/>
            <person name="Perreten V."/>
        </authorList>
    </citation>
    <scope>NUCLEOTIDE SEQUENCE</scope>
    <source>
        <strain evidence="1">SD607</strain>
    </source>
</reference>
<dbReference type="RefSeq" id="WP_164941530.1">
    <property type="nucleotide sequence ID" value="NZ_CP047361.1"/>
</dbReference>
<name>A0A6G7ENX1_9STAP</name>
<gene>
    <name evidence="1" type="ORF">SD607_00044</name>
</gene>
<evidence type="ECO:0000313" key="1">
    <source>
        <dbReference type="EMBL" id="QHW12398.1"/>
    </source>
</evidence>
<sequence>MKEVKIKKSILKMLFAFLILFISGLLLTFIEIIAWEENGWDMRLLGVFLALTMYFFPCSI</sequence>
<dbReference type="EMBL" id="MN728682">
    <property type="protein sequence ID" value="QHW12398.1"/>
    <property type="molecule type" value="Genomic_DNA"/>
</dbReference>
<proteinExistence type="predicted"/>
<accession>A0A6G7ENX1</accession>